<evidence type="ECO:0000259" key="5">
    <source>
        <dbReference type="Pfam" id="PF16656"/>
    </source>
</evidence>
<comment type="caution">
    <text evidence="6">The sequence shown here is derived from an EMBL/GenBank/DDBJ whole genome shotgun (WGS) entry which is preliminary data.</text>
</comment>
<dbReference type="InterPro" id="IPR008963">
    <property type="entry name" value="Purple_acid_Pase-like_N"/>
</dbReference>
<feature type="compositionally biased region" description="Basic and acidic residues" evidence="2">
    <location>
        <begin position="18"/>
        <end position="35"/>
    </location>
</feature>
<dbReference type="Pfam" id="PF00149">
    <property type="entry name" value="Metallophos"/>
    <property type="match status" value="1"/>
</dbReference>
<sequence>MRNRVSGAPVHGVGPGAQHEDHGDRGHERGTDDHGGSTAEGSGHGAHSSRSSEVFKPRLPEVRVRRPELPARVHSDFIGARKVGARTTPARPICPSSRHRKGSLMKVSSSRTPKSARRRVVAGAGALALGAGILVTGVLAPAAQAAGSVTFKDLVLGVGANETQRYVTWYASAGTDSTVQLEKTADLNAGAFDEDVMSYNASVTPTTGSSGGDIARSPYRGSALLDTLEANTSYTYQVLASDGSTSASYTFKTGSFGLGSGFEFAAFGDPQLGADSNNNSQSTSADLKEDAAGWADTLNVLQADASDDALPLELLTSTGDQIETANVESQWDAWFTPDQLRTLPYAAAIGNHDSSDLGYKYHFSLPNNDTTTANLQTTAGGDYWYVYKGVLFVVINSNAQSSTKDPAHMAFVTQAVKANPGAKWRVVSYHHALYSPASHANDSDNVARRQPYTQAFSELGINLVLQGHDHSYSRSYVLQNKGAGPDRQNAAEAQGANNVLEGPGGVIYVTTNSASGSKYYPLTEPISGTSDATHSGKYPAGTMPWAPGPGGNHTLHWANSVENQDNVRTYLKVAVTNDKLSVTNVVAGVCDYPNKFTTQHVGTFCGASQTTTTLADTNGNGTFDRNQGASGAPGQPTNATADKYTATTGVAPVGTAQDTVNITKWDGTQGDGQLIALDVPPANPGELGWFINGGNHLINLGTANRHGNYFTASGAIDPLTVTDSRTFGDTSWSLSAQVSDFKDGNATLLGKYVGWVPSILSAGGGANAGATVSNGYSSGTGLADSRTLASAANGHAPGSAQVGANLNLKFPVSVSNDGAHNFWGEITYTLM</sequence>
<evidence type="ECO:0000313" key="7">
    <source>
        <dbReference type="Proteomes" id="UP000277094"/>
    </source>
</evidence>
<name>A0A3N0DI67_9ACTN</name>
<feature type="domain" description="Calcineurin-like phosphoesterase" evidence="4">
    <location>
        <begin position="264"/>
        <end position="472"/>
    </location>
</feature>
<feature type="domain" description="Purple acid phosphatase N-terminal" evidence="5">
    <location>
        <begin position="156"/>
        <end position="253"/>
    </location>
</feature>
<dbReference type="Pfam" id="PF16656">
    <property type="entry name" value="Pur_ac_phosph_N"/>
    <property type="match status" value="1"/>
</dbReference>
<accession>A0A3N0DI67</accession>
<dbReference type="InterPro" id="IPR015914">
    <property type="entry name" value="PAPs_N"/>
</dbReference>
<dbReference type="PANTHER" id="PTHR45867:SF3">
    <property type="entry name" value="ACID PHOSPHATASE TYPE 7"/>
    <property type="match status" value="1"/>
</dbReference>
<evidence type="ECO:0000256" key="1">
    <source>
        <dbReference type="ARBA" id="ARBA00022729"/>
    </source>
</evidence>
<dbReference type="InterPro" id="IPR029052">
    <property type="entry name" value="Metallo-depent_PP-like"/>
</dbReference>
<proteinExistence type="predicted"/>
<feature type="region of interest" description="Disordered" evidence="2">
    <location>
        <begin position="1"/>
        <end position="61"/>
    </location>
</feature>
<reference evidence="6 7" key="1">
    <citation type="submission" date="2018-11" db="EMBL/GenBank/DDBJ databases">
        <authorList>
            <person name="Li F."/>
        </authorList>
    </citation>
    <scope>NUCLEOTIDE SEQUENCE [LARGE SCALE GENOMIC DNA]</scope>
    <source>
        <strain evidence="6 7">KIS18-7</strain>
    </source>
</reference>
<feature type="region of interest" description="Disordered" evidence="2">
    <location>
        <begin position="617"/>
        <end position="637"/>
    </location>
</feature>
<dbReference type="SUPFAM" id="SSF49363">
    <property type="entry name" value="Purple acid phosphatase, N-terminal domain"/>
    <property type="match status" value="1"/>
</dbReference>
<dbReference type="PANTHER" id="PTHR45867">
    <property type="entry name" value="PURPLE ACID PHOSPHATASE"/>
    <property type="match status" value="1"/>
</dbReference>
<dbReference type="InterPro" id="IPR004843">
    <property type="entry name" value="Calcineurin-like_PHP"/>
</dbReference>
<evidence type="ECO:0000256" key="2">
    <source>
        <dbReference type="SAM" id="MobiDB-lite"/>
    </source>
</evidence>
<feature type="region of interest" description="Disordered" evidence="2">
    <location>
        <begin position="86"/>
        <end position="115"/>
    </location>
</feature>
<evidence type="ECO:0000313" key="6">
    <source>
        <dbReference type="EMBL" id="RNL75370.1"/>
    </source>
</evidence>
<feature type="transmembrane region" description="Helical" evidence="3">
    <location>
        <begin position="120"/>
        <end position="143"/>
    </location>
</feature>
<dbReference type="GO" id="GO:0003993">
    <property type="term" value="F:acid phosphatase activity"/>
    <property type="evidence" value="ECO:0007669"/>
    <property type="project" value="InterPro"/>
</dbReference>
<feature type="compositionally biased region" description="Low complexity" evidence="2">
    <location>
        <begin position="36"/>
        <end position="52"/>
    </location>
</feature>
<keyword evidence="3" id="KW-1133">Transmembrane helix</keyword>
<dbReference type="Gene3D" id="2.60.40.380">
    <property type="entry name" value="Purple acid phosphatase-like, N-terminal"/>
    <property type="match status" value="1"/>
</dbReference>
<keyword evidence="3" id="KW-0812">Transmembrane</keyword>
<gene>
    <name evidence="6" type="ORF">EFL95_18300</name>
</gene>
<dbReference type="GO" id="GO:0046872">
    <property type="term" value="F:metal ion binding"/>
    <property type="evidence" value="ECO:0007669"/>
    <property type="project" value="InterPro"/>
</dbReference>
<dbReference type="EMBL" id="RJSG01000006">
    <property type="protein sequence ID" value="RNL75370.1"/>
    <property type="molecule type" value="Genomic_DNA"/>
</dbReference>
<dbReference type="OrthoDB" id="9804511at2"/>
<protein>
    <submittedName>
        <fullName evidence="6">Metallophosphoesterase family protein</fullName>
    </submittedName>
</protein>
<organism evidence="6 7">
    <name type="scientific">Nocardioides marmorisolisilvae</name>
    <dbReference type="NCBI Taxonomy" id="1542737"/>
    <lineage>
        <taxon>Bacteria</taxon>
        <taxon>Bacillati</taxon>
        <taxon>Actinomycetota</taxon>
        <taxon>Actinomycetes</taxon>
        <taxon>Propionibacteriales</taxon>
        <taxon>Nocardioidaceae</taxon>
        <taxon>Nocardioides</taxon>
    </lineage>
</organism>
<dbReference type="Proteomes" id="UP000277094">
    <property type="component" value="Unassembled WGS sequence"/>
</dbReference>
<keyword evidence="7" id="KW-1185">Reference proteome</keyword>
<dbReference type="AlphaFoldDB" id="A0A3N0DI67"/>
<evidence type="ECO:0000259" key="4">
    <source>
        <dbReference type="Pfam" id="PF00149"/>
    </source>
</evidence>
<evidence type="ECO:0000256" key="3">
    <source>
        <dbReference type="SAM" id="Phobius"/>
    </source>
</evidence>
<keyword evidence="3" id="KW-0472">Membrane</keyword>
<dbReference type="Gene3D" id="3.60.21.10">
    <property type="match status" value="1"/>
</dbReference>
<keyword evidence="1" id="KW-0732">Signal</keyword>
<dbReference type="SUPFAM" id="SSF56300">
    <property type="entry name" value="Metallo-dependent phosphatases"/>
    <property type="match status" value="1"/>
</dbReference>